<dbReference type="SUPFAM" id="SSF52317">
    <property type="entry name" value="Class I glutamine amidotransferase-like"/>
    <property type="match status" value="1"/>
</dbReference>
<evidence type="ECO:0000313" key="3">
    <source>
        <dbReference type="EMBL" id="TQV74983.1"/>
    </source>
</evidence>
<organism evidence="3 4">
    <name type="scientific">Aliikangiella marina</name>
    <dbReference type="NCBI Taxonomy" id="1712262"/>
    <lineage>
        <taxon>Bacteria</taxon>
        <taxon>Pseudomonadati</taxon>
        <taxon>Pseudomonadota</taxon>
        <taxon>Gammaproteobacteria</taxon>
        <taxon>Oceanospirillales</taxon>
        <taxon>Pleioneaceae</taxon>
        <taxon>Aliikangiella</taxon>
    </lineage>
</organism>
<dbReference type="Pfam" id="PF00246">
    <property type="entry name" value="Peptidase_M14"/>
    <property type="match status" value="1"/>
</dbReference>
<dbReference type="Gene3D" id="3.40.630.10">
    <property type="entry name" value="Zn peptidases"/>
    <property type="match status" value="1"/>
</dbReference>
<comment type="similarity">
    <text evidence="1">Belongs to the peptidase M14 family.</text>
</comment>
<name>A0A545TCN2_9GAMM</name>
<dbReference type="Proteomes" id="UP000317839">
    <property type="component" value="Unassembled WGS sequence"/>
</dbReference>
<dbReference type="GO" id="GO:0008270">
    <property type="term" value="F:zinc ion binding"/>
    <property type="evidence" value="ECO:0007669"/>
    <property type="project" value="InterPro"/>
</dbReference>
<evidence type="ECO:0000256" key="1">
    <source>
        <dbReference type="PROSITE-ProRule" id="PRU01379"/>
    </source>
</evidence>
<dbReference type="CDD" id="cd06238">
    <property type="entry name" value="M14-like"/>
    <property type="match status" value="1"/>
</dbReference>
<dbReference type="OrthoDB" id="9758209at2"/>
<dbReference type="AlphaFoldDB" id="A0A545TCN2"/>
<dbReference type="GO" id="GO:0006508">
    <property type="term" value="P:proteolysis"/>
    <property type="evidence" value="ECO:0007669"/>
    <property type="project" value="InterPro"/>
</dbReference>
<sequence length="860" mass="96484">MYKSLIVVFLFIANIVLANAVKSVELEYYLPNAATYNPAIPAPESVLGYQVGDWHIRPEQIERYFMALADSSPRMRVEVIGYTHERRPLILAYVSSPENLANLETLRQQHLSGEKSAETPVVTWMGYSVHGNEPSGSNSSVLFAYHLAAANDEQTLAFLSDQIIIIDPMLNPDGLARFAHWANMYKAKNLNPDPKNIEHNENWPRGRTNHYWFDLNRDWLLLQHPESQARVAQFQKWRPHILTDFHEMGTNSTYFFQPGVPSRQNPLTPESNFKMTAKIAEFHAKALDEIGSLYYTKESFDDFYYGKGSTYPDIHGSVGILFEQASSRGHLQKSSYGELSFPFTIRNQLTASFSTIEAAQNLQADLKAMQRGFINESAQLARADRNRGVVVGSADQYRLAEMSRILTGHNIDHYPLAKDLAIKGQKFASDNSLIIPLRQKQYRLIKAMFETRTKFKDKVFYDVSTWNMAMSLGLDYAFVSRSDYEDNLKGSFEQKATSELNIDEATIALAFDWNNMQTSQLLSQLLTNKLRVQTVTKSTQMRTSSGLQQLSLGSIILPLENQHKDKNAIAALLKPMLEKARIKPVQIQSGLATNGIDLGSPSLPVVKPIKPLLVIGEGMSSYSAGEIWHLLDQRLSQTLTMMTKSQLAKLKSIDYSHIIIAGSNPNFDETTTAKLKSWLEQGGVMIAHGQGAKWITEQQWTSSEAKTFDKPVDTEVAYDKKSQTDAEHVVGGAIAKAKIDTTHPLGFGLDSEALNVFKRGNLAFTEPREAFVSIARFTDKPLASGYMSQANRDHIANQTSIFVQAVGNGRVIGFSDNPVFRGYFLGTAKVFVNALYFGKIIRSPARTEPKEDEKKDVKKK</sequence>
<dbReference type="EMBL" id="VIKR01000002">
    <property type="protein sequence ID" value="TQV74983.1"/>
    <property type="molecule type" value="Genomic_DNA"/>
</dbReference>
<evidence type="ECO:0000259" key="2">
    <source>
        <dbReference type="PROSITE" id="PS52035"/>
    </source>
</evidence>
<dbReference type="SUPFAM" id="SSF53187">
    <property type="entry name" value="Zn-dependent exopeptidases"/>
    <property type="match status" value="1"/>
</dbReference>
<feature type="domain" description="Peptidase M14" evidence="2">
    <location>
        <begin position="53"/>
        <end position="340"/>
    </location>
</feature>
<comment type="caution">
    <text evidence="3">The sequence shown here is derived from an EMBL/GenBank/DDBJ whole genome shotgun (WGS) entry which is preliminary data.</text>
</comment>
<protein>
    <recommendedName>
        <fullName evidence="2">Peptidase M14 domain-containing protein</fullName>
    </recommendedName>
</protein>
<accession>A0A545TCN2</accession>
<dbReference type="GO" id="GO:0004181">
    <property type="term" value="F:metallocarboxypeptidase activity"/>
    <property type="evidence" value="ECO:0007669"/>
    <property type="project" value="InterPro"/>
</dbReference>
<keyword evidence="4" id="KW-1185">Reference proteome</keyword>
<reference evidence="3 4" key="1">
    <citation type="submission" date="2019-06" db="EMBL/GenBank/DDBJ databases">
        <title>Draft genome of Aliikangiella marina GYP-15.</title>
        <authorList>
            <person name="Wang G."/>
        </authorList>
    </citation>
    <scope>NUCLEOTIDE SEQUENCE [LARGE SCALE GENOMIC DNA]</scope>
    <source>
        <strain evidence="3 4">GYP-15</strain>
    </source>
</reference>
<dbReference type="InterPro" id="IPR000834">
    <property type="entry name" value="Peptidase_M14"/>
</dbReference>
<evidence type="ECO:0000313" key="4">
    <source>
        <dbReference type="Proteomes" id="UP000317839"/>
    </source>
</evidence>
<comment type="caution">
    <text evidence="1">Lacks conserved residue(s) required for the propagation of feature annotation.</text>
</comment>
<proteinExistence type="inferred from homology"/>
<dbReference type="PROSITE" id="PS52035">
    <property type="entry name" value="PEPTIDASE_M14"/>
    <property type="match status" value="1"/>
</dbReference>
<gene>
    <name evidence="3" type="ORF">FLL45_08555</name>
</gene>
<dbReference type="InterPro" id="IPR029062">
    <property type="entry name" value="Class_I_gatase-like"/>
</dbReference>
<dbReference type="RefSeq" id="WP_142941601.1">
    <property type="nucleotide sequence ID" value="NZ_VIKR01000002.1"/>
</dbReference>